<evidence type="ECO:0000256" key="4">
    <source>
        <dbReference type="ARBA" id="ARBA00023014"/>
    </source>
</evidence>
<dbReference type="SFLD" id="SFLDS00029">
    <property type="entry name" value="Radical_SAM"/>
    <property type="match status" value="1"/>
</dbReference>
<proteinExistence type="predicted"/>
<organism evidence="6 7">
    <name type="scientific">Alkaliphilus serpentinus</name>
    <dbReference type="NCBI Taxonomy" id="1482731"/>
    <lineage>
        <taxon>Bacteria</taxon>
        <taxon>Bacillati</taxon>
        <taxon>Bacillota</taxon>
        <taxon>Clostridia</taxon>
        <taxon>Peptostreptococcales</taxon>
        <taxon>Natronincolaceae</taxon>
        <taxon>Alkaliphilus</taxon>
    </lineage>
</organism>
<dbReference type="GO" id="GO:0046872">
    <property type="term" value="F:metal ion binding"/>
    <property type="evidence" value="ECO:0007669"/>
    <property type="project" value="UniProtKB-KW"/>
</dbReference>
<dbReference type="CDD" id="cd01335">
    <property type="entry name" value="Radical_SAM"/>
    <property type="match status" value="1"/>
</dbReference>
<keyword evidence="3" id="KW-0408">Iron</keyword>
<dbReference type="GO" id="GO:0051536">
    <property type="term" value="F:iron-sulfur cluster binding"/>
    <property type="evidence" value="ECO:0007669"/>
    <property type="project" value="UniProtKB-KW"/>
</dbReference>
<dbReference type="OrthoDB" id="118633at2"/>
<keyword evidence="4" id="KW-0411">Iron-sulfur</keyword>
<dbReference type="InterPro" id="IPR050377">
    <property type="entry name" value="Radical_SAM_PqqE_MftC-like"/>
</dbReference>
<feature type="domain" description="Radical SAM core" evidence="5">
    <location>
        <begin position="21"/>
        <end position="150"/>
    </location>
</feature>
<accession>A0A833HL51</accession>
<evidence type="ECO:0000259" key="5">
    <source>
        <dbReference type="Pfam" id="PF04055"/>
    </source>
</evidence>
<evidence type="ECO:0000313" key="7">
    <source>
        <dbReference type="Proteomes" id="UP000465601"/>
    </source>
</evidence>
<dbReference type="Proteomes" id="UP000465601">
    <property type="component" value="Unassembled WGS sequence"/>
</dbReference>
<comment type="caution">
    <text evidence="6">The sequence shown here is derived from an EMBL/GenBank/DDBJ whole genome shotgun (WGS) entry which is preliminary data.</text>
</comment>
<dbReference type="InterPro" id="IPR007197">
    <property type="entry name" value="rSAM"/>
</dbReference>
<dbReference type="EMBL" id="WBZB01000075">
    <property type="protein sequence ID" value="KAB3524820.1"/>
    <property type="molecule type" value="Genomic_DNA"/>
</dbReference>
<evidence type="ECO:0000256" key="3">
    <source>
        <dbReference type="ARBA" id="ARBA00023004"/>
    </source>
</evidence>
<evidence type="ECO:0000256" key="2">
    <source>
        <dbReference type="ARBA" id="ARBA00022723"/>
    </source>
</evidence>
<protein>
    <submittedName>
        <fullName evidence="6">Radical SAM protein</fullName>
    </submittedName>
</protein>
<sequence>MKRGSVMNKSPYLNINRIEFVTTYQCSGKCKHCSVGKEINKSSHFKHIATKQASDAIKKLSQLFSVSSIMTFGGEPLLYPDVVCEIHETAALCGIGTRQLITNGYFSKNDERLMSDASLLKKSGVNNLLLSVDVFHQEIIPFEAVYSFAKCVKKVGIHGVQLHPAWVLNEEYYSHYNLITKEILARFTDLKIPVSNGNNIFMAGNAVEYLAEYYDKPQLDLSDSCGSMPYTEPLTNITSIQVIPDGNVMVCGFVIGNIYNESIEEIVSRYNPYDNECMSAIMTGGTSALIEFAERNRISIDYTKCYSICNICHKINNELSANNRTKC</sequence>
<dbReference type="GO" id="GO:0003824">
    <property type="term" value="F:catalytic activity"/>
    <property type="evidence" value="ECO:0007669"/>
    <property type="project" value="InterPro"/>
</dbReference>
<keyword evidence="2" id="KW-0479">Metal-binding</keyword>
<evidence type="ECO:0000256" key="1">
    <source>
        <dbReference type="ARBA" id="ARBA00022691"/>
    </source>
</evidence>
<dbReference type="PANTHER" id="PTHR11228">
    <property type="entry name" value="RADICAL SAM DOMAIN PROTEIN"/>
    <property type="match status" value="1"/>
</dbReference>
<keyword evidence="7" id="KW-1185">Reference proteome</keyword>
<dbReference type="InterPro" id="IPR013785">
    <property type="entry name" value="Aldolase_TIM"/>
</dbReference>
<name>A0A833HL51_9FIRM</name>
<dbReference type="PANTHER" id="PTHR11228:SF34">
    <property type="entry name" value="TUNGSTEN-CONTAINING ALDEHYDE FERREDOXIN OXIDOREDUCTASE COFACTOR MODIFYING PROTEIN"/>
    <property type="match status" value="1"/>
</dbReference>
<dbReference type="InterPro" id="IPR058240">
    <property type="entry name" value="rSAM_sf"/>
</dbReference>
<dbReference type="Gene3D" id="3.20.20.70">
    <property type="entry name" value="Aldolase class I"/>
    <property type="match status" value="1"/>
</dbReference>
<evidence type="ECO:0000313" key="6">
    <source>
        <dbReference type="EMBL" id="KAB3524820.1"/>
    </source>
</evidence>
<keyword evidence="1" id="KW-0949">S-adenosyl-L-methionine</keyword>
<gene>
    <name evidence="6" type="ORF">F8153_15750</name>
</gene>
<dbReference type="CDD" id="cd21109">
    <property type="entry name" value="SPASM"/>
    <property type="match status" value="1"/>
</dbReference>
<dbReference type="Pfam" id="PF04055">
    <property type="entry name" value="Radical_SAM"/>
    <property type="match status" value="1"/>
</dbReference>
<reference evidence="6 7" key="1">
    <citation type="submission" date="2019-10" db="EMBL/GenBank/DDBJ databases">
        <title>Alkaliphilus serpentinus sp. nov. and Alkaliphilus pronyensis sp. nov., two novel anaerobic alkaliphilic species isolated from the serpentinized-hosted hydrothermal field of the Prony Bay (New Caledonia).</title>
        <authorList>
            <person name="Postec A."/>
        </authorList>
    </citation>
    <scope>NUCLEOTIDE SEQUENCE [LARGE SCALE GENOMIC DNA]</scope>
    <source>
        <strain evidence="6 7">LacT</strain>
    </source>
</reference>
<dbReference type="AlphaFoldDB" id="A0A833HL51"/>
<dbReference type="SUPFAM" id="SSF102114">
    <property type="entry name" value="Radical SAM enzymes"/>
    <property type="match status" value="1"/>
</dbReference>